<name>A0A840RUL8_9BURK</name>
<accession>A0A840RUL8</accession>
<evidence type="ECO:0000313" key="2">
    <source>
        <dbReference type="Proteomes" id="UP000571084"/>
    </source>
</evidence>
<evidence type="ECO:0008006" key="3">
    <source>
        <dbReference type="Google" id="ProtNLM"/>
    </source>
</evidence>
<dbReference type="Proteomes" id="UP000571084">
    <property type="component" value="Unassembled WGS sequence"/>
</dbReference>
<organism evidence="1 2">
    <name type="scientific">Glaciimonas immobilis</name>
    <dbReference type="NCBI Taxonomy" id="728004"/>
    <lineage>
        <taxon>Bacteria</taxon>
        <taxon>Pseudomonadati</taxon>
        <taxon>Pseudomonadota</taxon>
        <taxon>Betaproteobacteria</taxon>
        <taxon>Burkholderiales</taxon>
        <taxon>Oxalobacteraceae</taxon>
        <taxon>Glaciimonas</taxon>
    </lineage>
</organism>
<keyword evidence="2" id="KW-1185">Reference proteome</keyword>
<dbReference type="EMBL" id="JACHHQ010000012">
    <property type="protein sequence ID" value="MBB5202287.1"/>
    <property type="molecule type" value="Genomic_DNA"/>
</dbReference>
<dbReference type="AlphaFoldDB" id="A0A840RUL8"/>
<comment type="caution">
    <text evidence="1">The sequence shown here is derived from an EMBL/GenBank/DDBJ whole genome shotgun (WGS) entry which is preliminary data.</text>
</comment>
<proteinExistence type="predicted"/>
<reference evidence="1 2" key="1">
    <citation type="submission" date="2020-08" db="EMBL/GenBank/DDBJ databases">
        <title>Genomic Encyclopedia of Type Strains, Phase IV (KMG-IV): sequencing the most valuable type-strain genomes for metagenomic binning, comparative biology and taxonomic classification.</title>
        <authorList>
            <person name="Goeker M."/>
        </authorList>
    </citation>
    <scope>NUCLEOTIDE SEQUENCE [LARGE SCALE GENOMIC DNA]</scope>
    <source>
        <strain evidence="1 2">DSM 23240</strain>
    </source>
</reference>
<gene>
    <name evidence="1" type="ORF">HNR39_004151</name>
</gene>
<evidence type="ECO:0000313" key="1">
    <source>
        <dbReference type="EMBL" id="MBB5202287.1"/>
    </source>
</evidence>
<protein>
    <recommendedName>
        <fullName evidence="3">Bacteriocin</fullName>
    </recommendedName>
</protein>
<dbReference type="RefSeq" id="WP_168056440.1">
    <property type="nucleotide sequence ID" value="NZ_JAAOZT010000009.1"/>
</dbReference>
<sequence length="80" mass="7928">MTHKNLAVLNASEIDAVAGGGLSFAQIVQNTAILVSAGGASKAATVVSQVGNATTQIAPTLNTQGTLGGEVTPLQLLQLN</sequence>